<dbReference type="GeneID" id="29072273"/>
<dbReference type="Gene3D" id="3.10.20.310">
    <property type="entry name" value="membrane protein fhac"/>
    <property type="match status" value="1"/>
</dbReference>
<dbReference type="AlphaFoldDB" id="A0A1C9C986"/>
<reference evidence="2" key="1">
    <citation type="journal article" date="2016" name="BMC Biol.">
        <title>Parallel evolution of highly conserved plastid genome architecture in red seaweeds and seed plants.</title>
        <authorList>
            <person name="Lee J."/>
            <person name="Cho C.H."/>
            <person name="Park S.I."/>
            <person name="Choi J.W."/>
            <person name="Song H.S."/>
            <person name="West J.A."/>
            <person name="Bhattacharya D."/>
            <person name="Yoon H.S."/>
        </authorList>
    </citation>
    <scope>NUCLEOTIDE SEQUENCE</scope>
</reference>
<evidence type="ECO:0000256" key="1">
    <source>
        <dbReference type="SAM" id="Phobius"/>
    </source>
</evidence>
<sequence length="464" mass="55181">MAHKFIRLLSFLFLDIIHYLYLPLRILMMNNMIDIYENHKISRYNLPFAFHINSIYLSKAQYKFNKNEVIKININRCNTFLFSRLISDSSKIKFNKKKVIPFYNAKQIIGYLRVSGFLKSMEVLNYNPNYRIFEYRYKPIIKRVYIYRYQKLNIPENLLLNLFNNQLGSPKNYYLIEKNLNKICSWYKSKGFLWANVQLVNSAKLDSNSISLNISEGIIFKTKLACEDKKLLRMTHLNNLNNLIVKELKISPGEILNLYNLKCGISKLKKFKILQECSYCIDFCKQGIIISIKYKTIKSGGIYFHSYKSNLIQSKSNINFIKVIMNNSRNLTDKIFPFLNPSINTIKIQSLLTSLNQSFLFYYDFFYGKKYVKHFITITRISKLDNEIHLLLNFPIINKNDIIEGNLTFNSLLYSFKPVIYTEDISINFPYFNKAYTRTANFYIFYRKARSNFKKNFVIFFSRE</sequence>
<geneLocation type="plastid" evidence="2"/>
<keyword evidence="1" id="KW-0812">Transmembrane</keyword>
<keyword evidence="1" id="KW-0472">Membrane</keyword>
<proteinExistence type="predicted"/>
<protein>
    <recommendedName>
        <fullName evidence="3">POTRA domain-containing protein</fullName>
    </recommendedName>
</protein>
<keyword evidence="2" id="KW-0934">Plastid</keyword>
<dbReference type="RefSeq" id="YP_009296003.1">
    <property type="nucleotide sequence ID" value="NC_031169.1"/>
</dbReference>
<dbReference type="EMBL" id="KX284712">
    <property type="protein sequence ID" value="AOM64938.1"/>
    <property type="molecule type" value="Genomic_DNA"/>
</dbReference>
<gene>
    <name evidence="2" type="primary">orf465</name>
    <name evidence="2" type="ORF">Schiz_055</name>
</gene>
<organism evidence="2">
    <name type="scientific">Schizymenia dubyi</name>
    <dbReference type="NCBI Taxonomy" id="38368"/>
    <lineage>
        <taxon>Eukaryota</taxon>
        <taxon>Rhodophyta</taxon>
        <taxon>Florideophyceae</taxon>
        <taxon>Rhodymeniophycidae</taxon>
        <taxon>Nemastomatales</taxon>
        <taxon>Schizymeniaceae</taxon>
        <taxon>Schizymenia</taxon>
    </lineage>
</organism>
<accession>A0A1C9C986</accession>
<evidence type="ECO:0000313" key="2">
    <source>
        <dbReference type="EMBL" id="AOM64938.1"/>
    </source>
</evidence>
<evidence type="ECO:0008006" key="3">
    <source>
        <dbReference type="Google" id="ProtNLM"/>
    </source>
</evidence>
<name>A0A1C9C986_9FLOR</name>
<feature type="transmembrane region" description="Helical" evidence="1">
    <location>
        <begin position="6"/>
        <end position="24"/>
    </location>
</feature>
<keyword evidence="1" id="KW-1133">Transmembrane helix</keyword>